<name>A0A0K8MEM9_9PROT</name>
<comment type="caution">
    <text evidence="1">The sequence shown here is derived from an EMBL/GenBank/DDBJ whole genome shotgun (WGS) entry which is preliminary data.</text>
</comment>
<organism evidence="1 2">
    <name type="scientific">Caedimonas varicaedens</name>
    <dbReference type="NCBI Taxonomy" id="1629334"/>
    <lineage>
        <taxon>Bacteria</taxon>
        <taxon>Pseudomonadati</taxon>
        <taxon>Pseudomonadota</taxon>
        <taxon>Alphaproteobacteria</taxon>
        <taxon>Holosporales</taxon>
        <taxon>Caedimonadaceae</taxon>
        <taxon>Caedimonas</taxon>
    </lineage>
</organism>
<dbReference type="AlphaFoldDB" id="A0A0K8MEM9"/>
<evidence type="ECO:0000313" key="1">
    <source>
        <dbReference type="EMBL" id="GAO98961.1"/>
    </source>
</evidence>
<accession>A0A0K8MEM9</accession>
<sequence length="45" mass="5224">MQDILLVEHKVINSRVSANYQDIDKVATKQDILETYTEYLKIVKG</sequence>
<proteinExistence type="predicted"/>
<reference evidence="1 2" key="1">
    <citation type="submission" date="2015-03" db="EMBL/GenBank/DDBJ databases">
        <title>Caedibacter varicaedens, whole genome shotgun sequence.</title>
        <authorList>
            <person name="Suzuki H."/>
            <person name="Dapper A.L."/>
            <person name="Gibson A.K."/>
            <person name="Jackson C."/>
            <person name="Lee H."/>
            <person name="Pejaver V.R."/>
            <person name="Doak T."/>
            <person name="Lynch M."/>
        </authorList>
    </citation>
    <scope>NUCLEOTIDE SEQUENCE [LARGE SCALE GENOMIC DNA]</scope>
</reference>
<gene>
    <name evidence="1" type="ORF">Cva_01631</name>
</gene>
<keyword evidence="2" id="KW-1185">Reference proteome</keyword>
<dbReference type="Proteomes" id="UP000036771">
    <property type="component" value="Unassembled WGS sequence"/>
</dbReference>
<dbReference type="STRING" id="1629334.Cva_01631"/>
<protein>
    <submittedName>
        <fullName evidence="1">Uncharacterized protein</fullName>
    </submittedName>
</protein>
<evidence type="ECO:0000313" key="2">
    <source>
        <dbReference type="Proteomes" id="UP000036771"/>
    </source>
</evidence>
<dbReference type="EMBL" id="BBVC01000107">
    <property type="protein sequence ID" value="GAO98961.1"/>
    <property type="molecule type" value="Genomic_DNA"/>
</dbReference>